<evidence type="ECO:0000256" key="5">
    <source>
        <dbReference type="ARBA" id="ARBA00023002"/>
    </source>
</evidence>
<dbReference type="InterPro" id="IPR020593">
    <property type="entry name" value="G-glutamylP_reductase_CS"/>
</dbReference>
<keyword evidence="3 7" id="KW-0641">Proline biosynthesis</keyword>
<dbReference type="GO" id="GO:0050661">
    <property type="term" value="F:NADP binding"/>
    <property type="evidence" value="ECO:0007669"/>
    <property type="project" value="InterPro"/>
</dbReference>
<dbReference type="InterPro" id="IPR016161">
    <property type="entry name" value="Ald_DH/histidinol_DH"/>
</dbReference>
<evidence type="ECO:0000256" key="3">
    <source>
        <dbReference type="ARBA" id="ARBA00022650"/>
    </source>
</evidence>
<dbReference type="PANTHER" id="PTHR11063:SF8">
    <property type="entry name" value="DELTA-1-PYRROLINE-5-CARBOXYLATE SYNTHASE"/>
    <property type="match status" value="1"/>
</dbReference>
<reference evidence="9" key="1">
    <citation type="submission" date="2020-04" db="EMBL/GenBank/DDBJ databases">
        <authorList>
            <person name="Zhang T."/>
        </authorList>
    </citation>
    <scope>NUCLEOTIDE SEQUENCE</scope>
    <source>
        <strain evidence="9">HKST-UBA02</strain>
    </source>
</reference>
<feature type="domain" description="Aldehyde dehydrogenase" evidence="8">
    <location>
        <begin position="3"/>
        <end position="286"/>
    </location>
</feature>
<evidence type="ECO:0000256" key="2">
    <source>
        <dbReference type="ARBA" id="ARBA00022605"/>
    </source>
</evidence>
<dbReference type="EC" id="1.2.1.41" evidence="7"/>
<name>A0A956SFB3_UNCEI</name>
<dbReference type="InterPro" id="IPR016162">
    <property type="entry name" value="Ald_DH_N"/>
</dbReference>
<dbReference type="Gene3D" id="3.40.309.10">
    <property type="entry name" value="Aldehyde Dehydrogenase, Chain A, domain 2"/>
    <property type="match status" value="1"/>
</dbReference>
<evidence type="ECO:0000256" key="6">
    <source>
        <dbReference type="ARBA" id="ARBA00049024"/>
    </source>
</evidence>
<dbReference type="FunFam" id="3.40.309.10:FF:000006">
    <property type="entry name" value="Gamma-glutamyl phosphate reductase"/>
    <property type="match status" value="1"/>
</dbReference>
<comment type="pathway">
    <text evidence="1 7">Amino-acid biosynthesis; L-proline biosynthesis; L-glutamate 5-semialdehyde from L-glutamate: step 2/2.</text>
</comment>
<protein>
    <recommendedName>
        <fullName evidence="7">Gamma-glutamyl phosphate reductase</fullName>
        <shortName evidence="7">GPR</shortName>
        <ecNumber evidence="7">1.2.1.41</ecNumber>
    </recommendedName>
    <alternativeName>
        <fullName evidence="7">Glutamate-5-semialdehyde dehydrogenase</fullName>
    </alternativeName>
    <alternativeName>
        <fullName evidence="7">Glutamyl-gamma-semialdehyde dehydrogenase</fullName>
        <shortName evidence="7">GSA dehydrogenase</shortName>
    </alternativeName>
</protein>
<comment type="caution">
    <text evidence="9">The sequence shown here is derived from an EMBL/GenBank/DDBJ whole genome shotgun (WGS) entry which is preliminary data.</text>
</comment>
<proteinExistence type="inferred from homology"/>
<dbReference type="AlphaFoldDB" id="A0A956SFB3"/>
<dbReference type="NCBIfam" id="NF001221">
    <property type="entry name" value="PRK00197.1"/>
    <property type="match status" value="1"/>
</dbReference>
<keyword evidence="4 7" id="KW-0521">NADP</keyword>
<dbReference type="Gene3D" id="3.40.605.10">
    <property type="entry name" value="Aldehyde Dehydrogenase, Chain A, domain 1"/>
    <property type="match status" value="1"/>
</dbReference>
<reference evidence="9" key="2">
    <citation type="journal article" date="2021" name="Microbiome">
        <title>Successional dynamics and alternative stable states in a saline activated sludge microbial community over 9 years.</title>
        <authorList>
            <person name="Wang Y."/>
            <person name="Ye J."/>
            <person name="Ju F."/>
            <person name="Liu L."/>
            <person name="Boyd J.A."/>
            <person name="Deng Y."/>
            <person name="Parks D.H."/>
            <person name="Jiang X."/>
            <person name="Yin X."/>
            <person name="Woodcroft B.J."/>
            <person name="Tyson G.W."/>
            <person name="Hugenholtz P."/>
            <person name="Polz M.F."/>
            <person name="Zhang T."/>
        </authorList>
    </citation>
    <scope>NUCLEOTIDE SEQUENCE</scope>
    <source>
        <strain evidence="9">HKST-UBA02</strain>
    </source>
</reference>
<evidence type="ECO:0000313" key="10">
    <source>
        <dbReference type="Proteomes" id="UP000739538"/>
    </source>
</evidence>
<dbReference type="EMBL" id="JAGQHS010000186">
    <property type="protein sequence ID" value="MCA9758572.1"/>
    <property type="molecule type" value="Genomic_DNA"/>
</dbReference>
<sequence length="431" mass="46162">MNRVPTPTISTIRRMAEAARSASRTLAQAPTSRRNDVLLDLATRIERSSAQILTANQADVAEARSSGLGMAKLKRLELTPASIAAMAEGVRQVAALPDPIDRVVKSWTTPAGLDVAKVGVPLGVILMIYESRPNVTIDAFALCFKSGNACILKGGREARFSNEALGALVHKSLQAHRVPTASMNVFSTSDRDAMEELLQFDDLIDLCIPRGGESLIRFVHDRAKMPTVQHYHGVCHVYVDRAADQEMALEIALTAKTSAPATCNAAECILVDEAIAEEFLPQLVDGFVSHGVSVHADLAALSRLERRDAPSGPGAVSVATEGDWGKEFLDLVVAVKVVPGLEGALAHIERYSSGHTDAIVTGDPDTANEFLRRVHSSCALVNASTRFNDGFQLGLGAEIGISTSRVHAYGPMGLEELTAQRYVVRGDGHVR</sequence>
<dbReference type="PIRSF" id="PIRSF000151">
    <property type="entry name" value="GPR"/>
    <property type="match status" value="1"/>
</dbReference>
<dbReference type="PROSITE" id="PS01223">
    <property type="entry name" value="PROA"/>
    <property type="match status" value="1"/>
</dbReference>
<dbReference type="InterPro" id="IPR000965">
    <property type="entry name" value="GPR_dom"/>
</dbReference>
<dbReference type="GO" id="GO:0005737">
    <property type="term" value="C:cytoplasm"/>
    <property type="evidence" value="ECO:0007669"/>
    <property type="project" value="UniProtKB-SubCell"/>
</dbReference>
<keyword evidence="5 7" id="KW-0560">Oxidoreductase</keyword>
<evidence type="ECO:0000256" key="7">
    <source>
        <dbReference type="HAMAP-Rule" id="MF_00412"/>
    </source>
</evidence>
<dbReference type="InterPro" id="IPR015590">
    <property type="entry name" value="Aldehyde_DH_dom"/>
</dbReference>
<keyword evidence="7" id="KW-0963">Cytoplasm</keyword>
<dbReference type="InterPro" id="IPR016163">
    <property type="entry name" value="Ald_DH_C"/>
</dbReference>
<dbReference type="InterPro" id="IPR012134">
    <property type="entry name" value="Glu-5-SA_DH"/>
</dbReference>
<keyword evidence="2 7" id="KW-0028">Amino-acid biosynthesis</keyword>
<evidence type="ECO:0000313" key="9">
    <source>
        <dbReference type="EMBL" id="MCA9758572.1"/>
    </source>
</evidence>
<dbReference type="PANTHER" id="PTHR11063">
    <property type="entry name" value="GLUTAMATE SEMIALDEHYDE DEHYDROGENASE"/>
    <property type="match status" value="1"/>
</dbReference>
<dbReference type="Proteomes" id="UP000739538">
    <property type="component" value="Unassembled WGS sequence"/>
</dbReference>
<gene>
    <name evidence="7" type="primary">proA</name>
    <name evidence="9" type="ORF">KDA27_22440</name>
</gene>
<comment type="subcellular location">
    <subcellularLocation>
        <location evidence="7">Cytoplasm</location>
    </subcellularLocation>
</comment>
<dbReference type="GO" id="GO:0055129">
    <property type="term" value="P:L-proline biosynthetic process"/>
    <property type="evidence" value="ECO:0007669"/>
    <property type="project" value="UniProtKB-UniRule"/>
</dbReference>
<dbReference type="NCBIfam" id="TIGR00407">
    <property type="entry name" value="proA"/>
    <property type="match status" value="1"/>
</dbReference>
<dbReference type="GO" id="GO:0004350">
    <property type="term" value="F:glutamate-5-semialdehyde dehydrogenase activity"/>
    <property type="evidence" value="ECO:0007669"/>
    <property type="project" value="UniProtKB-UniRule"/>
</dbReference>
<dbReference type="CDD" id="cd07079">
    <property type="entry name" value="ALDH_F18-19_ProA-GPR"/>
    <property type="match status" value="1"/>
</dbReference>
<dbReference type="SUPFAM" id="SSF53720">
    <property type="entry name" value="ALDH-like"/>
    <property type="match status" value="1"/>
</dbReference>
<evidence type="ECO:0000259" key="8">
    <source>
        <dbReference type="Pfam" id="PF00171"/>
    </source>
</evidence>
<evidence type="ECO:0000256" key="1">
    <source>
        <dbReference type="ARBA" id="ARBA00004985"/>
    </source>
</evidence>
<accession>A0A956SFB3</accession>
<comment type="function">
    <text evidence="7">Catalyzes the NADPH-dependent reduction of L-glutamate 5-phosphate into L-glutamate 5-semialdehyde and phosphate. The product spontaneously undergoes cyclization to form 1-pyrroline-5-carboxylate.</text>
</comment>
<evidence type="ECO:0000256" key="4">
    <source>
        <dbReference type="ARBA" id="ARBA00022857"/>
    </source>
</evidence>
<dbReference type="HAMAP" id="MF_00412">
    <property type="entry name" value="ProA"/>
    <property type="match status" value="1"/>
</dbReference>
<organism evidence="9 10">
    <name type="scientific">Eiseniibacteriota bacterium</name>
    <dbReference type="NCBI Taxonomy" id="2212470"/>
    <lineage>
        <taxon>Bacteria</taxon>
        <taxon>Candidatus Eiseniibacteriota</taxon>
    </lineage>
</organism>
<dbReference type="Pfam" id="PF00171">
    <property type="entry name" value="Aldedh"/>
    <property type="match status" value="1"/>
</dbReference>
<comment type="catalytic activity">
    <reaction evidence="6 7">
        <text>L-glutamate 5-semialdehyde + phosphate + NADP(+) = L-glutamyl 5-phosphate + NADPH + H(+)</text>
        <dbReference type="Rhea" id="RHEA:19541"/>
        <dbReference type="ChEBI" id="CHEBI:15378"/>
        <dbReference type="ChEBI" id="CHEBI:43474"/>
        <dbReference type="ChEBI" id="CHEBI:57783"/>
        <dbReference type="ChEBI" id="CHEBI:58066"/>
        <dbReference type="ChEBI" id="CHEBI:58274"/>
        <dbReference type="ChEBI" id="CHEBI:58349"/>
        <dbReference type="EC" id="1.2.1.41"/>
    </reaction>
</comment>
<comment type="similarity">
    <text evidence="7">Belongs to the gamma-glutamyl phosphate reductase family.</text>
</comment>